<protein>
    <submittedName>
        <fullName evidence="2">Putative transposase</fullName>
    </submittedName>
</protein>
<dbReference type="Proteomes" id="UP000193827">
    <property type="component" value="Unassembled WGS sequence"/>
</dbReference>
<dbReference type="Pfam" id="PF04986">
    <property type="entry name" value="Y2_Tnp"/>
    <property type="match status" value="1"/>
</dbReference>
<dbReference type="AlphaFoldDB" id="A0A1Y5SBN2"/>
<gene>
    <name evidence="2" type="ORF">PEL8287_01717</name>
</gene>
<sequence>MTHHSHVHVIVPGGGLSADGARWIRCRPGFFLPVKVLSRLFCRLFLEGLMRLHRAGKLRFFGDLVGLADHG</sequence>
<dbReference type="GO" id="GO:0006313">
    <property type="term" value="P:DNA transposition"/>
    <property type="evidence" value="ECO:0007669"/>
    <property type="project" value="InterPro"/>
</dbReference>
<accession>A0A1Y5SBN2</accession>
<feature type="domain" description="Transposase IS801/IS1294" evidence="1">
    <location>
        <begin position="1"/>
        <end position="59"/>
    </location>
</feature>
<dbReference type="GO" id="GO:0003677">
    <property type="term" value="F:DNA binding"/>
    <property type="evidence" value="ECO:0007669"/>
    <property type="project" value="InterPro"/>
</dbReference>
<evidence type="ECO:0000259" key="1">
    <source>
        <dbReference type="Pfam" id="PF04986"/>
    </source>
</evidence>
<evidence type="ECO:0000313" key="3">
    <source>
        <dbReference type="Proteomes" id="UP000193827"/>
    </source>
</evidence>
<evidence type="ECO:0000313" key="2">
    <source>
        <dbReference type="EMBL" id="SLN36302.1"/>
    </source>
</evidence>
<reference evidence="2 3" key="1">
    <citation type="submission" date="2017-03" db="EMBL/GenBank/DDBJ databases">
        <authorList>
            <person name="Afonso C.L."/>
            <person name="Miller P.J."/>
            <person name="Scott M.A."/>
            <person name="Spackman E."/>
            <person name="Goraichik I."/>
            <person name="Dimitrov K.M."/>
            <person name="Suarez D.L."/>
            <person name="Swayne D.E."/>
        </authorList>
    </citation>
    <scope>NUCLEOTIDE SEQUENCE [LARGE SCALE GENOMIC DNA]</scope>
    <source>
        <strain evidence="2 3">CECT 8287</strain>
    </source>
</reference>
<dbReference type="InterPro" id="IPR007069">
    <property type="entry name" value="Transposase_32"/>
</dbReference>
<proteinExistence type="predicted"/>
<dbReference type="EMBL" id="FWFL01000004">
    <property type="protein sequence ID" value="SLN36302.1"/>
    <property type="molecule type" value="Genomic_DNA"/>
</dbReference>
<organism evidence="2 3">
    <name type="scientific">Roseovarius litorisediminis</name>
    <dbReference type="NCBI Taxonomy" id="1312363"/>
    <lineage>
        <taxon>Bacteria</taxon>
        <taxon>Pseudomonadati</taxon>
        <taxon>Pseudomonadota</taxon>
        <taxon>Alphaproteobacteria</taxon>
        <taxon>Rhodobacterales</taxon>
        <taxon>Roseobacteraceae</taxon>
        <taxon>Roseovarius</taxon>
    </lineage>
</organism>
<keyword evidence="3" id="KW-1185">Reference proteome</keyword>
<name>A0A1Y5SBN2_9RHOB</name>
<dbReference type="GO" id="GO:0004803">
    <property type="term" value="F:transposase activity"/>
    <property type="evidence" value="ECO:0007669"/>
    <property type="project" value="InterPro"/>
</dbReference>